<dbReference type="SUPFAM" id="SSF56281">
    <property type="entry name" value="Metallo-hydrolase/oxidoreductase"/>
    <property type="match status" value="1"/>
</dbReference>
<name>A0A8J8MLD6_9FIRM</name>
<evidence type="ECO:0000256" key="5">
    <source>
        <dbReference type="ARBA" id="ARBA00023136"/>
    </source>
</evidence>
<dbReference type="InterPro" id="IPR052159">
    <property type="entry name" value="Competence_DNA_uptake"/>
</dbReference>
<dbReference type="SMART" id="SM00849">
    <property type="entry name" value="Lactamase_B"/>
    <property type="match status" value="1"/>
</dbReference>
<keyword evidence="3 6" id="KW-0812">Transmembrane</keyword>
<feature type="domain" description="Metallo-beta-lactamase" evidence="7">
    <location>
        <begin position="529"/>
        <end position="739"/>
    </location>
</feature>
<evidence type="ECO:0000313" key="9">
    <source>
        <dbReference type="Proteomes" id="UP000683246"/>
    </source>
</evidence>
<keyword evidence="2" id="KW-1003">Cell membrane</keyword>
<dbReference type="InterPro" id="IPR004797">
    <property type="entry name" value="Competence_ComEC/Rec2"/>
</dbReference>
<dbReference type="CDD" id="cd07731">
    <property type="entry name" value="ComA-like_MBL-fold"/>
    <property type="match status" value="1"/>
</dbReference>
<dbReference type="GO" id="GO:0005886">
    <property type="term" value="C:plasma membrane"/>
    <property type="evidence" value="ECO:0007669"/>
    <property type="project" value="UniProtKB-SubCell"/>
</dbReference>
<feature type="transmembrane region" description="Helical" evidence="6">
    <location>
        <begin position="431"/>
        <end position="449"/>
    </location>
</feature>
<proteinExistence type="predicted"/>
<protein>
    <submittedName>
        <fullName evidence="8">DNA internalization-related competence protein ComEC/Rec2</fullName>
    </submittedName>
</protein>
<dbReference type="PANTHER" id="PTHR30619:SF1">
    <property type="entry name" value="RECOMBINATION PROTEIN 2"/>
    <property type="match status" value="1"/>
</dbReference>
<keyword evidence="5 6" id="KW-0472">Membrane</keyword>
<dbReference type="InterPro" id="IPR035681">
    <property type="entry name" value="ComA-like_MBL"/>
</dbReference>
<organism evidence="8 9">
    <name type="scientific">Vallitalea pronyensis</name>
    <dbReference type="NCBI Taxonomy" id="1348613"/>
    <lineage>
        <taxon>Bacteria</taxon>
        <taxon>Bacillati</taxon>
        <taxon>Bacillota</taxon>
        <taxon>Clostridia</taxon>
        <taxon>Lachnospirales</taxon>
        <taxon>Vallitaleaceae</taxon>
        <taxon>Vallitalea</taxon>
    </lineage>
</organism>
<feature type="transmembrane region" description="Helical" evidence="6">
    <location>
        <begin position="400"/>
        <end position="424"/>
    </location>
</feature>
<feature type="transmembrane region" description="Helical" evidence="6">
    <location>
        <begin position="372"/>
        <end position="394"/>
    </location>
</feature>
<dbReference type="KEGG" id="vpy:HZI73_17000"/>
<evidence type="ECO:0000313" key="8">
    <source>
        <dbReference type="EMBL" id="QUI23885.1"/>
    </source>
</evidence>
<evidence type="ECO:0000256" key="1">
    <source>
        <dbReference type="ARBA" id="ARBA00004651"/>
    </source>
</evidence>
<evidence type="ECO:0000256" key="6">
    <source>
        <dbReference type="SAM" id="Phobius"/>
    </source>
</evidence>
<dbReference type="GO" id="GO:0030420">
    <property type="term" value="P:establishment of competence for transformation"/>
    <property type="evidence" value="ECO:0007669"/>
    <property type="project" value="InterPro"/>
</dbReference>
<feature type="transmembrane region" description="Helical" evidence="6">
    <location>
        <begin position="277"/>
        <end position="299"/>
    </location>
</feature>
<dbReference type="RefSeq" id="WP_212694574.1">
    <property type="nucleotide sequence ID" value="NZ_CP058649.1"/>
</dbReference>
<evidence type="ECO:0000256" key="2">
    <source>
        <dbReference type="ARBA" id="ARBA00022475"/>
    </source>
</evidence>
<dbReference type="NCBIfam" id="TIGR00361">
    <property type="entry name" value="ComEC_Rec2"/>
    <property type="match status" value="1"/>
</dbReference>
<dbReference type="InterPro" id="IPR036866">
    <property type="entry name" value="RibonucZ/Hydroxyglut_hydro"/>
</dbReference>
<feature type="transmembrane region" description="Helical" evidence="6">
    <location>
        <begin position="245"/>
        <end position="265"/>
    </location>
</feature>
<sequence length="801" mass="90612">MKRPAMWMIGYYLIGLWVGYTVKDWYISIGIFAIMTCVSVLLYKTYYWKPIILFPLICFFAYLHINGHVKSYEYPGDMASFNSVESQLVGTIQDMAIEAGEGHLLLDVSEITVGNKTYKKNLRIKVYGSGLQDVSIGHRVRVTGKLIKLWPSENPGGFNEKLYYNIRGIHYKCYMKSYQLEDDGAGYISRIPYTIRRGLYNLRYRATTIYERLLPHEEAQLMKAMLLGDKSGMTRETKDQFTKAGIAHVLAISGLHVGIIGYGLFHLMTCFIAKKRALWLTVLFLVFYCMLTGGSISTVRASFMLIVGLMAYLFGRNYDVYSSLAIAAMVLLIINPLYLWDIGFLLSFSSVIGIVTCLPALNGLYNKKNNSIISLVNVSIGATLGTLPVILYNYYEIQLYGIGVNLLVVPLMTIVVLMGFLALLLGSISMIFGKLCIGIVYYIFMLYDVITQWVGELPYHTVTIGRPSWPHLICIIICIVLIAMIKNPKITWRQWKKYMYANAIFFGIVTLILSIQPRPLQMTHLAIGQGDSTVIITPSKHAFVVDGGGNRKKDPLAPDTGYYTVRPFLKYHGISHIESIVMTHSDQDHVGGLIELMDYFTVKRLIVPYGYKDKKDEDMLLNKLLAKASQKHVPISYMQTGDVLDVGEVSMEAIYPTKNTQRYKNNNAYSLVLAIDYRGFRSLLTGDIEEEAEELLHQKLADSLQSDIIKVPHHGSRTSSSEKFVHHVNPAIAIISAGRDNVYGHPHQDIIDRYKELGVSLYHTAEDGAVMIKTDGYHMGIRTHMTKREDYYPLALHIKKK</sequence>
<dbReference type="Pfam" id="PF13567">
    <property type="entry name" value="DUF4131"/>
    <property type="match status" value="1"/>
</dbReference>
<feature type="transmembrane region" description="Helical" evidence="6">
    <location>
        <begin position="47"/>
        <end position="65"/>
    </location>
</feature>
<feature type="transmembrane region" description="Helical" evidence="6">
    <location>
        <begin position="469"/>
        <end position="486"/>
    </location>
</feature>
<comment type="subcellular location">
    <subcellularLocation>
        <location evidence="1">Cell membrane</location>
        <topology evidence="1">Multi-pass membrane protein</topology>
    </subcellularLocation>
</comment>
<dbReference type="InterPro" id="IPR004477">
    <property type="entry name" value="ComEC_N"/>
</dbReference>
<dbReference type="InterPro" id="IPR001279">
    <property type="entry name" value="Metallo-B-lactamas"/>
</dbReference>
<dbReference type="NCBIfam" id="TIGR00360">
    <property type="entry name" value="ComEC_N-term"/>
    <property type="match status" value="1"/>
</dbReference>
<feature type="transmembrane region" description="Helical" evidence="6">
    <location>
        <begin position="320"/>
        <end position="338"/>
    </location>
</feature>
<reference evidence="8" key="1">
    <citation type="submission" date="2020-07" db="EMBL/GenBank/DDBJ databases">
        <title>Vallitalea pronyensis genome.</title>
        <authorList>
            <person name="Postec A."/>
        </authorList>
    </citation>
    <scope>NUCLEOTIDE SEQUENCE</scope>
    <source>
        <strain evidence="8">FatNI3</strain>
    </source>
</reference>
<dbReference type="Pfam" id="PF00753">
    <property type="entry name" value="Lactamase_B"/>
    <property type="match status" value="1"/>
</dbReference>
<keyword evidence="4 6" id="KW-1133">Transmembrane helix</keyword>
<dbReference type="EMBL" id="CP058649">
    <property type="protein sequence ID" value="QUI23885.1"/>
    <property type="molecule type" value="Genomic_DNA"/>
</dbReference>
<evidence type="ECO:0000256" key="3">
    <source>
        <dbReference type="ARBA" id="ARBA00022692"/>
    </source>
</evidence>
<dbReference type="Gene3D" id="3.60.15.10">
    <property type="entry name" value="Ribonuclease Z/Hydroxyacylglutathione hydrolase-like"/>
    <property type="match status" value="1"/>
</dbReference>
<dbReference type="InterPro" id="IPR025405">
    <property type="entry name" value="DUF4131"/>
</dbReference>
<keyword evidence="9" id="KW-1185">Reference proteome</keyword>
<dbReference type="Pfam" id="PF03772">
    <property type="entry name" value="Competence"/>
    <property type="match status" value="1"/>
</dbReference>
<evidence type="ECO:0000259" key="7">
    <source>
        <dbReference type="SMART" id="SM00849"/>
    </source>
</evidence>
<dbReference type="Proteomes" id="UP000683246">
    <property type="component" value="Chromosome"/>
</dbReference>
<dbReference type="PANTHER" id="PTHR30619">
    <property type="entry name" value="DNA INTERNALIZATION/COMPETENCE PROTEIN COMEC/REC2"/>
    <property type="match status" value="1"/>
</dbReference>
<evidence type="ECO:0000256" key="4">
    <source>
        <dbReference type="ARBA" id="ARBA00022989"/>
    </source>
</evidence>
<dbReference type="AlphaFoldDB" id="A0A8J8MLD6"/>
<accession>A0A8J8MLD6</accession>
<feature type="transmembrane region" description="Helical" evidence="6">
    <location>
        <begin position="344"/>
        <end position="365"/>
    </location>
</feature>
<feature type="transmembrane region" description="Helical" evidence="6">
    <location>
        <begin position="498"/>
        <end position="515"/>
    </location>
</feature>
<gene>
    <name evidence="8" type="ORF">HZI73_17000</name>
</gene>
<feature type="transmembrane region" description="Helical" evidence="6">
    <location>
        <begin position="12"/>
        <end position="41"/>
    </location>
</feature>